<protein>
    <recommendedName>
        <fullName evidence="3">Addiction module component</fullName>
    </recommendedName>
</protein>
<organism evidence="1 2">
    <name type="scientific">Pontiella sulfatireligans</name>
    <dbReference type="NCBI Taxonomy" id="2750658"/>
    <lineage>
        <taxon>Bacteria</taxon>
        <taxon>Pseudomonadati</taxon>
        <taxon>Kiritimatiellota</taxon>
        <taxon>Kiritimatiellia</taxon>
        <taxon>Kiritimatiellales</taxon>
        <taxon>Pontiellaceae</taxon>
        <taxon>Pontiella</taxon>
    </lineage>
</organism>
<dbReference type="InterPro" id="IPR013406">
    <property type="entry name" value="CHP02574_addiction_mod"/>
</dbReference>
<reference evidence="1 2" key="1">
    <citation type="submission" date="2019-04" db="EMBL/GenBank/DDBJ databases">
        <authorList>
            <person name="Van Vliet M D."/>
        </authorList>
    </citation>
    <scope>NUCLEOTIDE SEQUENCE [LARGE SCALE GENOMIC DNA]</scope>
    <source>
        <strain evidence="1 2">F21</strain>
    </source>
</reference>
<gene>
    <name evidence="1" type="ORF">SCARR_03785</name>
</gene>
<dbReference type="AlphaFoldDB" id="A0A6C2UR24"/>
<evidence type="ECO:0008006" key="3">
    <source>
        <dbReference type="Google" id="ProtNLM"/>
    </source>
</evidence>
<dbReference type="EMBL" id="CAAHFH010000002">
    <property type="protein sequence ID" value="VGO21711.1"/>
    <property type="molecule type" value="Genomic_DNA"/>
</dbReference>
<dbReference type="Proteomes" id="UP000346198">
    <property type="component" value="Unassembled WGS sequence"/>
</dbReference>
<name>A0A6C2UR24_9BACT</name>
<dbReference type="RefSeq" id="WP_136063151.1">
    <property type="nucleotide sequence ID" value="NZ_CAAHFH010000002.1"/>
</dbReference>
<dbReference type="NCBIfam" id="TIGR02574">
    <property type="entry name" value="stabl_TIGR02574"/>
    <property type="match status" value="1"/>
</dbReference>
<evidence type="ECO:0000313" key="2">
    <source>
        <dbReference type="Proteomes" id="UP000346198"/>
    </source>
</evidence>
<proteinExistence type="predicted"/>
<dbReference type="Pfam" id="PF09720">
    <property type="entry name" value="Unstab_antitox"/>
    <property type="match status" value="1"/>
</dbReference>
<sequence length="74" mass="8183">MTAIAEKVMESALVLSPVDRAELIERLFLSFDGATERPIDEAWKKEVDSRLEAYDAGKIQASPASEVFDRIAKG</sequence>
<keyword evidence="2" id="KW-1185">Reference proteome</keyword>
<accession>A0A6C2UR24</accession>
<evidence type="ECO:0000313" key="1">
    <source>
        <dbReference type="EMBL" id="VGO21711.1"/>
    </source>
</evidence>